<dbReference type="GO" id="GO:0005737">
    <property type="term" value="C:cytoplasm"/>
    <property type="evidence" value="ECO:0007669"/>
    <property type="project" value="UniProtKB-SubCell"/>
</dbReference>
<dbReference type="CDD" id="cd24011">
    <property type="entry name" value="ASKHA_NBD_BK"/>
    <property type="match status" value="1"/>
</dbReference>
<evidence type="ECO:0000313" key="11">
    <source>
        <dbReference type="EMBL" id="NYB74684.1"/>
    </source>
</evidence>
<comment type="caution">
    <text evidence="11">The sequence shown here is derived from an EMBL/GenBank/DDBJ whole genome shotgun (WGS) entry which is preliminary data.</text>
</comment>
<protein>
    <recommendedName>
        <fullName evidence="9">Probable butyrate kinase</fullName>
        <shortName evidence="9">BK</shortName>
        <ecNumber evidence="9">2.7.2.7</ecNumber>
    </recommendedName>
    <alternativeName>
        <fullName evidence="9">Branched-chain carboxylic acid kinase</fullName>
    </alternativeName>
</protein>
<dbReference type="NCBIfam" id="NF002834">
    <property type="entry name" value="PRK03011.1-5"/>
    <property type="match status" value="1"/>
</dbReference>
<evidence type="ECO:0000256" key="8">
    <source>
        <dbReference type="ARBA" id="ARBA00048596"/>
    </source>
</evidence>
<proteinExistence type="inferred from homology"/>
<evidence type="ECO:0000256" key="7">
    <source>
        <dbReference type="ARBA" id="ARBA00022840"/>
    </source>
</evidence>
<dbReference type="EMBL" id="JACBNQ010000012">
    <property type="protein sequence ID" value="NYB74684.1"/>
    <property type="molecule type" value="Genomic_DNA"/>
</dbReference>
<evidence type="ECO:0000256" key="4">
    <source>
        <dbReference type="ARBA" id="ARBA00022679"/>
    </source>
</evidence>
<gene>
    <name evidence="9 11" type="primary">buk</name>
    <name evidence="11" type="ORF">HZF24_11105</name>
</gene>
<dbReference type="AlphaFoldDB" id="A0A974BK00"/>
<dbReference type="GO" id="GO:0006083">
    <property type="term" value="P:acetate metabolic process"/>
    <property type="evidence" value="ECO:0007669"/>
    <property type="project" value="TreeGrafter"/>
</dbReference>
<evidence type="ECO:0000256" key="1">
    <source>
        <dbReference type="ARBA" id="ARBA00004496"/>
    </source>
</evidence>
<dbReference type="PRINTS" id="PR00471">
    <property type="entry name" value="ACETATEKNASE"/>
</dbReference>
<evidence type="ECO:0000256" key="9">
    <source>
        <dbReference type="HAMAP-Rule" id="MF_00542"/>
    </source>
</evidence>
<dbReference type="NCBIfam" id="TIGR02707">
    <property type="entry name" value="butyr_kinase"/>
    <property type="match status" value="1"/>
</dbReference>
<accession>A0A974BK00</accession>
<dbReference type="GO" id="GO:0047761">
    <property type="term" value="F:butyrate kinase activity"/>
    <property type="evidence" value="ECO:0007669"/>
    <property type="project" value="UniProtKB-UniRule"/>
</dbReference>
<name>A0A974BK00_SEDHY</name>
<comment type="subcellular location">
    <subcellularLocation>
        <location evidence="1 9">Cytoplasm</location>
    </subcellularLocation>
</comment>
<dbReference type="InterPro" id="IPR000890">
    <property type="entry name" value="Aliphatic_acid_kin_short-chain"/>
</dbReference>
<keyword evidence="5 9" id="KW-0547">Nucleotide-binding</keyword>
<dbReference type="PANTHER" id="PTHR21060">
    <property type="entry name" value="ACETATE KINASE"/>
    <property type="match status" value="1"/>
</dbReference>
<dbReference type="InterPro" id="IPR023865">
    <property type="entry name" value="Aliphatic_acid_kinase_CS"/>
</dbReference>
<dbReference type="PIRSF" id="PIRSF036458">
    <property type="entry name" value="Butyrate_kin"/>
    <property type="match status" value="1"/>
</dbReference>
<evidence type="ECO:0000256" key="6">
    <source>
        <dbReference type="ARBA" id="ARBA00022777"/>
    </source>
</evidence>
<dbReference type="EC" id="2.7.2.7" evidence="9"/>
<comment type="similarity">
    <text evidence="2 9 10">Belongs to the acetokinase family.</text>
</comment>
<dbReference type="InterPro" id="IPR043129">
    <property type="entry name" value="ATPase_NBD"/>
</dbReference>
<dbReference type="GO" id="GO:0008776">
    <property type="term" value="F:acetate kinase activity"/>
    <property type="evidence" value="ECO:0007669"/>
    <property type="project" value="TreeGrafter"/>
</dbReference>
<dbReference type="Gene3D" id="3.30.420.40">
    <property type="match status" value="2"/>
</dbReference>
<dbReference type="SUPFAM" id="SSF53067">
    <property type="entry name" value="Actin-like ATPase domain"/>
    <property type="match status" value="2"/>
</dbReference>
<reference evidence="11" key="1">
    <citation type="submission" date="2020-07" db="EMBL/GenBank/DDBJ databases">
        <title>Genomic analysis of a strain of Sedimentibacter Hydroxybenzoicus DSM7310.</title>
        <authorList>
            <person name="Ma S."/>
        </authorList>
    </citation>
    <scope>NUCLEOTIDE SEQUENCE</scope>
    <source>
        <strain evidence="11">DSM 7310</strain>
    </source>
</reference>
<dbReference type="Pfam" id="PF00871">
    <property type="entry name" value="Acetate_kinase"/>
    <property type="match status" value="1"/>
</dbReference>
<evidence type="ECO:0000256" key="10">
    <source>
        <dbReference type="RuleBase" id="RU003835"/>
    </source>
</evidence>
<dbReference type="PANTHER" id="PTHR21060:SF3">
    <property type="entry name" value="BUTYRATE KINASE 2-RELATED"/>
    <property type="match status" value="1"/>
</dbReference>
<evidence type="ECO:0000256" key="5">
    <source>
        <dbReference type="ARBA" id="ARBA00022741"/>
    </source>
</evidence>
<dbReference type="InterPro" id="IPR011245">
    <property type="entry name" value="Butyrate_kin"/>
</dbReference>
<organism evidence="11 12">
    <name type="scientific">Sedimentibacter hydroxybenzoicus DSM 7310</name>
    <dbReference type="NCBI Taxonomy" id="1123245"/>
    <lineage>
        <taxon>Bacteria</taxon>
        <taxon>Bacillati</taxon>
        <taxon>Bacillota</taxon>
        <taxon>Tissierellia</taxon>
        <taxon>Sedimentibacter</taxon>
    </lineage>
</organism>
<evidence type="ECO:0000313" key="12">
    <source>
        <dbReference type="Proteomes" id="UP000611629"/>
    </source>
</evidence>
<evidence type="ECO:0000256" key="2">
    <source>
        <dbReference type="ARBA" id="ARBA00008748"/>
    </source>
</evidence>
<dbReference type="GO" id="GO:0005524">
    <property type="term" value="F:ATP binding"/>
    <property type="evidence" value="ECO:0007669"/>
    <property type="project" value="UniProtKB-KW"/>
</dbReference>
<keyword evidence="7 9" id="KW-0067">ATP-binding</keyword>
<dbReference type="HAMAP" id="MF_00542">
    <property type="entry name" value="Butyrate_kinase"/>
    <property type="match status" value="1"/>
</dbReference>
<comment type="catalytic activity">
    <reaction evidence="8 9">
        <text>butanoate + ATP = butanoyl phosphate + ADP</text>
        <dbReference type="Rhea" id="RHEA:13585"/>
        <dbReference type="ChEBI" id="CHEBI:17968"/>
        <dbReference type="ChEBI" id="CHEBI:30616"/>
        <dbReference type="ChEBI" id="CHEBI:58079"/>
        <dbReference type="ChEBI" id="CHEBI:456216"/>
        <dbReference type="EC" id="2.7.2.7"/>
    </reaction>
</comment>
<sequence length="356" mass="39060">MGYRLLCINPGSTSTRIAVFNDNEAEFSKNIKHSNEELEAMGKIQDQLNYRYELIKKTVESEGIDMAEIDAFVGRGGALRPMEGGVFSISEQMIDDCKTGKYSDHPSNLGCQLAILFANKHGKPSFVIDPPLIDEFHEVSRISGFAPIKRNSAFHALNEKAVARFIAEKLGKRVEDINMVTAHLGSGISVTAHLKGRCVDNTFGSGGDGPFSPERCGRLPADELLSSMQKFSEIKTAGDWKKEFSKKSGLVSYLGTNDVIAIEEKSIDDAEVKDVLDSMIYAIAKEVAAYCTIINWDADAIGITGAIANSEYIVNELSRHLDFIAPVFIFPGEYEMEALAQGAVRALNGEEKIKVY</sequence>
<keyword evidence="12" id="KW-1185">Reference proteome</keyword>
<dbReference type="Proteomes" id="UP000611629">
    <property type="component" value="Unassembled WGS sequence"/>
</dbReference>
<evidence type="ECO:0000256" key="3">
    <source>
        <dbReference type="ARBA" id="ARBA00022490"/>
    </source>
</evidence>
<keyword evidence="3 9" id="KW-0963">Cytoplasm</keyword>
<dbReference type="PROSITE" id="PS01076">
    <property type="entry name" value="ACETATE_KINASE_2"/>
    <property type="match status" value="1"/>
</dbReference>
<keyword evidence="4 9" id="KW-0808">Transferase</keyword>
<keyword evidence="6 9" id="KW-0418">Kinase</keyword>
<dbReference type="RefSeq" id="WP_179238391.1">
    <property type="nucleotide sequence ID" value="NZ_JACBNQ010000012.1"/>
</dbReference>